<gene>
    <name evidence="2" type="ORF">SAMN04488112_108110</name>
</gene>
<dbReference type="EMBL" id="FMZA01000008">
    <property type="protein sequence ID" value="SDC46249.1"/>
    <property type="molecule type" value="Genomic_DNA"/>
</dbReference>
<dbReference type="RefSeq" id="WP_091568545.1">
    <property type="nucleotide sequence ID" value="NZ_FMZA01000008.1"/>
</dbReference>
<dbReference type="OrthoDB" id="2989731at2"/>
<keyword evidence="1" id="KW-0812">Transmembrane</keyword>
<keyword evidence="3" id="KW-1185">Reference proteome</keyword>
<sequence>MRGRIGGLATEMLFVLSAVGCLKEWVFPFFIWQWFPSADTASQMLEWVFIVVGVMTLFIYIALGSSAKNSYGLTTVSSLGVYLAIHLPLLLVAPTGGNPSAALWWQKLSVSWWGLIGEGVELFVPARWMFHPYTIFLLAGGLFLLGRWVRVVDEENREEAKHFRMSRGQGDT</sequence>
<proteinExistence type="predicted"/>
<reference evidence="2 3" key="1">
    <citation type="submission" date="2016-10" db="EMBL/GenBank/DDBJ databases">
        <authorList>
            <person name="de Groot N.N."/>
        </authorList>
    </citation>
    <scope>NUCLEOTIDE SEQUENCE [LARGE SCALE GENOMIC DNA]</scope>
    <source>
        <strain evidence="2 3">DSM 45514</strain>
    </source>
</reference>
<name>A0A1G6LSR0_9BACL</name>
<dbReference type="Proteomes" id="UP000199387">
    <property type="component" value="Unassembled WGS sequence"/>
</dbReference>
<feature type="transmembrane region" description="Helical" evidence="1">
    <location>
        <begin position="12"/>
        <end position="35"/>
    </location>
</feature>
<feature type="transmembrane region" description="Helical" evidence="1">
    <location>
        <begin position="47"/>
        <end position="64"/>
    </location>
</feature>
<keyword evidence="1" id="KW-0472">Membrane</keyword>
<organism evidence="2 3">
    <name type="scientific">Melghirimyces thermohalophilus</name>
    <dbReference type="NCBI Taxonomy" id="1236220"/>
    <lineage>
        <taxon>Bacteria</taxon>
        <taxon>Bacillati</taxon>
        <taxon>Bacillota</taxon>
        <taxon>Bacilli</taxon>
        <taxon>Bacillales</taxon>
        <taxon>Thermoactinomycetaceae</taxon>
        <taxon>Melghirimyces</taxon>
    </lineage>
</organism>
<accession>A0A1G6LSR0</accession>
<dbReference type="AlphaFoldDB" id="A0A1G6LSR0"/>
<feature type="transmembrane region" description="Helical" evidence="1">
    <location>
        <begin position="130"/>
        <end position="149"/>
    </location>
</feature>
<dbReference type="STRING" id="1236220.SAMN04488112_108110"/>
<protein>
    <submittedName>
        <fullName evidence="2">Uncharacterized protein</fullName>
    </submittedName>
</protein>
<feature type="transmembrane region" description="Helical" evidence="1">
    <location>
        <begin position="71"/>
        <end position="93"/>
    </location>
</feature>
<evidence type="ECO:0000256" key="1">
    <source>
        <dbReference type="SAM" id="Phobius"/>
    </source>
</evidence>
<keyword evidence="1" id="KW-1133">Transmembrane helix</keyword>
<evidence type="ECO:0000313" key="2">
    <source>
        <dbReference type="EMBL" id="SDC46249.1"/>
    </source>
</evidence>
<evidence type="ECO:0000313" key="3">
    <source>
        <dbReference type="Proteomes" id="UP000199387"/>
    </source>
</evidence>